<evidence type="ECO:0000313" key="1">
    <source>
        <dbReference type="EMBL" id="KNC22695.1"/>
    </source>
</evidence>
<keyword evidence="2" id="KW-1185">Reference proteome</keyword>
<sequence>MKALRRQEDTKQILKICRNVFSCWPLLNSVTCKGSNAPQRVLLSTRNCLMNTNCNYNNSSNNLNS</sequence>
<evidence type="ECO:0000313" key="2">
    <source>
        <dbReference type="Proteomes" id="UP000037069"/>
    </source>
</evidence>
<dbReference type="Proteomes" id="UP000037069">
    <property type="component" value="Unassembled WGS sequence"/>
</dbReference>
<organism evidence="1 2">
    <name type="scientific">Lucilia cuprina</name>
    <name type="common">Green bottle fly</name>
    <name type="synonym">Australian sheep blowfly</name>
    <dbReference type="NCBI Taxonomy" id="7375"/>
    <lineage>
        <taxon>Eukaryota</taxon>
        <taxon>Metazoa</taxon>
        <taxon>Ecdysozoa</taxon>
        <taxon>Arthropoda</taxon>
        <taxon>Hexapoda</taxon>
        <taxon>Insecta</taxon>
        <taxon>Pterygota</taxon>
        <taxon>Neoptera</taxon>
        <taxon>Endopterygota</taxon>
        <taxon>Diptera</taxon>
        <taxon>Brachycera</taxon>
        <taxon>Muscomorpha</taxon>
        <taxon>Oestroidea</taxon>
        <taxon>Calliphoridae</taxon>
        <taxon>Luciliinae</taxon>
        <taxon>Lucilia</taxon>
    </lineage>
</organism>
<dbReference type="EMBL" id="JRES01001465">
    <property type="protein sequence ID" value="KNC22695.1"/>
    <property type="molecule type" value="Genomic_DNA"/>
</dbReference>
<protein>
    <submittedName>
        <fullName evidence="1">Uncharacterized protein</fullName>
    </submittedName>
</protein>
<accession>A0A0L0BRJ1</accession>
<comment type="caution">
    <text evidence="1">The sequence shown here is derived from an EMBL/GenBank/DDBJ whole genome shotgun (WGS) entry which is preliminary data.</text>
</comment>
<reference evidence="1 2" key="1">
    <citation type="journal article" date="2015" name="Nat. Commun.">
        <title>Lucilia cuprina genome unlocks parasitic fly biology to underpin future interventions.</title>
        <authorList>
            <person name="Anstead C.A."/>
            <person name="Korhonen P.K."/>
            <person name="Young N.D."/>
            <person name="Hall R.S."/>
            <person name="Jex A.R."/>
            <person name="Murali S.C."/>
            <person name="Hughes D.S."/>
            <person name="Lee S.F."/>
            <person name="Perry T."/>
            <person name="Stroehlein A.J."/>
            <person name="Ansell B.R."/>
            <person name="Breugelmans B."/>
            <person name="Hofmann A."/>
            <person name="Qu J."/>
            <person name="Dugan S."/>
            <person name="Lee S.L."/>
            <person name="Chao H."/>
            <person name="Dinh H."/>
            <person name="Han Y."/>
            <person name="Doddapaneni H.V."/>
            <person name="Worley K.C."/>
            <person name="Muzny D.M."/>
            <person name="Ioannidis P."/>
            <person name="Waterhouse R.M."/>
            <person name="Zdobnov E.M."/>
            <person name="James P.J."/>
            <person name="Bagnall N.H."/>
            <person name="Kotze A.C."/>
            <person name="Gibbs R.A."/>
            <person name="Richards S."/>
            <person name="Batterham P."/>
            <person name="Gasser R.B."/>
        </authorList>
    </citation>
    <scope>NUCLEOTIDE SEQUENCE [LARGE SCALE GENOMIC DNA]</scope>
    <source>
        <strain evidence="1 2">LS</strain>
        <tissue evidence="1">Full body</tissue>
    </source>
</reference>
<gene>
    <name evidence="1" type="ORF">FF38_01670</name>
</gene>
<proteinExistence type="predicted"/>
<dbReference type="AlphaFoldDB" id="A0A0L0BRJ1"/>
<name>A0A0L0BRJ1_LUCCU</name>